<accession>A0ABS5Y0B6</accession>
<dbReference type="SMART" id="SM00369">
    <property type="entry name" value="LRR_TYP"/>
    <property type="match status" value="5"/>
</dbReference>
<proteinExistence type="predicted"/>
<keyword evidence="3" id="KW-0067">ATP-binding</keyword>
<dbReference type="PANTHER" id="PTHR48051:SF1">
    <property type="entry name" value="RAS SUPPRESSOR PROTEIN 1"/>
    <property type="match status" value="1"/>
</dbReference>
<dbReference type="SUPFAM" id="SSF52058">
    <property type="entry name" value="L domain-like"/>
    <property type="match status" value="1"/>
</dbReference>
<dbReference type="InterPro" id="IPR050216">
    <property type="entry name" value="LRR_domain-containing"/>
</dbReference>
<gene>
    <name evidence="5" type="ORF">IXB28_03560</name>
</gene>
<dbReference type="InterPro" id="IPR011009">
    <property type="entry name" value="Kinase-like_dom_sf"/>
</dbReference>
<evidence type="ECO:0000313" key="5">
    <source>
        <dbReference type="EMBL" id="MBT9311271.1"/>
    </source>
</evidence>
<dbReference type="InterPro" id="IPR003591">
    <property type="entry name" value="Leu-rich_rpt_typical-subtyp"/>
</dbReference>
<name>A0ABS5Y0B6_9CYAN</name>
<keyword evidence="3" id="KW-0547">Nucleotide-binding</keyword>
<dbReference type="SMART" id="SM00364">
    <property type="entry name" value="LRR_BAC"/>
    <property type="match status" value="3"/>
</dbReference>
<dbReference type="PROSITE" id="PS50011">
    <property type="entry name" value="PROTEIN_KINASE_DOM"/>
    <property type="match status" value="1"/>
</dbReference>
<dbReference type="PANTHER" id="PTHR48051">
    <property type="match status" value="1"/>
</dbReference>
<keyword evidence="5" id="KW-0808">Transferase</keyword>
<protein>
    <submittedName>
        <fullName evidence="5">Serine/threonine-protein kinase</fullName>
    </submittedName>
</protein>
<dbReference type="PROSITE" id="PS51450">
    <property type="entry name" value="LRR"/>
    <property type="match status" value="1"/>
</dbReference>
<dbReference type="Gene3D" id="1.10.510.10">
    <property type="entry name" value="Transferase(Phosphotransferase) domain 1"/>
    <property type="match status" value="1"/>
</dbReference>
<dbReference type="Proteomes" id="UP001196661">
    <property type="component" value="Unassembled WGS sequence"/>
</dbReference>
<dbReference type="EMBL" id="JADOER010000004">
    <property type="protein sequence ID" value="MBT9311271.1"/>
    <property type="molecule type" value="Genomic_DNA"/>
</dbReference>
<dbReference type="InterPro" id="IPR017441">
    <property type="entry name" value="Protein_kinase_ATP_BS"/>
</dbReference>
<dbReference type="PROSITE" id="PS00107">
    <property type="entry name" value="PROTEIN_KINASE_ATP"/>
    <property type="match status" value="1"/>
</dbReference>
<evidence type="ECO:0000256" key="3">
    <source>
        <dbReference type="PROSITE-ProRule" id="PRU10141"/>
    </source>
</evidence>
<keyword evidence="6" id="KW-1185">Reference proteome</keyword>
<dbReference type="SUPFAM" id="SSF56112">
    <property type="entry name" value="Protein kinase-like (PK-like)"/>
    <property type="match status" value="1"/>
</dbReference>
<dbReference type="InterPro" id="IPR001245">
    <property type="entry name" value="Ser-Thr/Tyr_kinase_cat_dom"/>
</dbReference>
<keyword evidence="1" id="KW-0433">Leucine-rich repeat</keyword>
<evidence type="ECO:0000259" key="4">
    <source>
        <dbReference type="PROSITE" id="PS50011"/>
    </source>
</evidence>
<feature type="binding site" evidence="3">
    <location>
        <position position="238"/>
    </location>
    <ligand>
        <name>ATP</name>
        <dbReference type="ChEBI" id="CHEBI:30616"/>
    </ligand>
</feature>
<dbReference type="Pfam" id="PF00560">
    <property type="entry name" value="LRR_1"/>
    <property type="match status" value="1"/>
</dbReference>
<dbReference type="InterPro" id="IPR000719">
    <property type="entry name" value="Prot_kinase_dom"/>
</dbReference>
<reference evidence="5 6" key="1">
    <citation type="journal article" date="2021" name="Mar. Drugs">
        <title>Genome Reduction and Secondary Metabolism of the Marine Sponge-Associated Cyanobacterium Leptothoe.</title>
        <authorList>
            <person name="Konstantinou D."/>
            <person name="Popin R.V."/>
            <person name="Fewer D.P."/>
            <person name="Sivonen K."/>
            <person name="Gkelis S."/>
        </authorList>
    </citation>
    <scope>NUCLEOTIDE SEQUENCE [LARGE SCALE GENOMIC DNA]</scope>
    <source>
        <strain evidence="5 6">TAU-MAC 1615</strain>
    </source>
</reference>
<evidence type="ECO:0000256" key="2">
    <source>
        <dbReference type="ARBA" id="ARBA00022737"/>
    </source>
</evidence>
<evidence type="ECO:0000256" key="1">
    <source>
        <dbReference type="ARBA" id="ARBA00022614"/>
    </source>
</evidence>
<dbReference type="RefSeq" id="WP_215617167.1">
    <property type="nucleotide sequence ID" value="NZ_JADOER010000004.1"/>
</dbReference>
<dbReference type="InterPro" id="IPR032675">
    <property type="entry name" value="LRR_dom_sf"/>
</dbReference>
<dbReference type="InterPro" id="IPR001611">
    <property type="entry name" value="Leu-rich_rpt"/>
</dbReference>
<sequence length="445" mass="48762">MKSLSLDLETSIGEPRLKLADNLTEFPLEILEQAESLEILDLSNNQLKTLPDEFARLKKLRIAFFNNNQFEEFPEVLAKCPNLSMVSFKGNRLHTIRETALSPNIRWLILTNNQLTQLPKSIGTLTKLQKCMLAGNQLSALPGEMANCKSIELLRLAANRFESLPDWLFTLPRLTWLAYAGNPCCQPTAAQKNAFLAIIEPEELQLGEVLGQGASGVIYKAQWQSGGPSGLVQDVAVKLFKGEMTSDGLPLDEMQACIAAGTHPNLVNVLGKLGQPIDGKAGLVFAYIANSYSNLGNPPSLETCTRDTYPEDASFSLPMILKIAYGIASVVTHLHARGIMHGDLYAHNILINARGKSILGDFGAASFFDLDAKPTAQAFQWLESRAFGCLLEDLLDRYGAEAVDGEAATMEQLRVLQQQCMAEEPSKRPLFETICQTLSTASQMG</sequence>
<dbReference type="Pfam" id="PF07714">
    <property type="entry name" value="PK_Tyr_Ser-Thr"/>
    <property type="match status" value="1"/>
</dbReference>
<organism evidence="5 6">
    <name type="scientific">Leptothoe kymatousa TAU-MAC 1615</name>
    <dbReference type="NCBI Taxonomy" id="2364775"/>
    <lineage>
        <taxon>Bacteria</taxon>
        <taxon>Bacillati</taxon>
        <taxon>Cyanobacteriota</taxon>
        <taxon>Cyanophyceae</taxon>
        <taxon>Nodosilineales</taxon>
        <taxon>Cymatolegaceae</taxon>
        <taxon>Leptothoe</taxon>
        <taxon>Leptothoe kymatousa</taxon>
    </lineage>
</organism>
<dbReference type="Pfam" id="PF13855">
    <property type="entry name" value="LRR_8"/>
    <property type="match status" value="1"/>
</dbReference>
<dbReference type="Gene3D" id="3.80.10.10">
    <property type="entry name" value="Ribonuclease Inhibitor"/>
    <property type="match status" value="2"/>
</dbReference>
<keyword evidence="5" id="KW-0418">Kinase</keyword>
<keyword evidence="2" id="KW-0677">Repeat</keyword>
<dbReference type="GO" id="GO:0016301">
    <property type="term" value="F:kinase activity"/>
    <property type="evidence" value="ECO:0007669"/>
    <property type="project" value="UniProtKB-KW"/>
</dbReference>
<evidence type="ECO:0000313" key="6">
    <source>
        <dbReference type="Proteomes" id="UP001196661"/>
    </source>
</evidence>
<feature type="domain" description="Protein kinase" evidence="4">
    <location>
        <begin position="204"/>
        <end position="445"/>
    </location>
</feature>
<comment type="caution">
    <text evidence="5">The sequence shown here is derived from an EMBL/GenBank/DDBJ whole genome shotgun (WGS) entry which is preliminary data.</text>
</comment>